<dbReference type="Proteomes" id="UP000184041">
    <property type="component" value="Unassembled WGS sequence"/>
</dbReference>
<accession>A0A1M5AIU0</accession>
<dbReference type="OrthoDB" id="1522169at2"/>
<dbReference type="AlphaFoldDB" id="A0A1M5AIU0"/>
<feature type="transmembrane region" description="Helical" evidence="1">
    <location>
        <begin position="92"/>
        <end position="110"/>
    </location>
</feature>
<reference evidence="2 3" key="1">
    <citation type="submission" date="2016-11" db="EMBL/GenBank/DDBJ databases">
        <authorList>
            <person name="Jaros S."/>
            <person name="Januszkiewicz K."/>
            <person name="Wedrychowicz H."/>
        </authorList>
    </citation>
    <scope>NUCLEOTIDE SEQUENCE [LARGE SCALE GENOMIC DNA]</scope>
    <source>
        <strain evidence="2 3">DSM 21986</strain>
    </source>
</reference>
<organism evidence="2 3">
    <name type="scientific">Fodinibius roseus</name>
    <dbReference type="NCBI Taxonomy" id="1194090"/>
    <lineage>
        <taxon>Bacteria</taxon>
        <taxon>Pseudomonadati</taxon>
        <taxon>Balneolota</taxon>
        <taxon>Balneolia</taxon>
        <taxon>Balneolales</taxon>
        <taxon>Balneolaceae</taxon>
        <taxon>Fodinibius</taxon>
    </lineage>
</organism>
<feature type="transmembrane region" description="Helical" evidence="1">
    <location>
        <begin position="122"/>
        <end position="142"/>
    </location>
</feature>
<dbReference type="EMBL" id="FQUS01000007">
    <property type="protein sequence ID" value="SHF29822.1"/>
    <property type="molecule type" value="Genomic_DNA"/>
</dbReference>
<evidence type="ECO:0000256" key="1">
    <source>
        <dbReference type="SAM" id="Phobius"/>
    </source>
</evidence>
<name>A0A1M5AIU0_9BACT</name>
<dbReference type="RefSeq" id="WP_139240236.1">
    <property type="nucleotide sequence ID" value="NZ_FQUS01000007.1"/>
</dbReference>
<feature type="transmembrane region" description="Helical" evidence="1">
    <location>
        <begin position="194"/>
        <end position="213"/>
    </location>
</feature>
<protein>
    <submittedName>
        <fullName evidence="2">Uncharacterized protein</fullName>
    </submittedName>
</protein>
<evidence type="ECO:0000313" key="2">
    <source>
        <dbReference type="EMBL" id="SHF29822.1"/>
    </source>
</evidence>
<sequence length="714" mass="80716">MDIKRLRLMLPLLAGAGLLFIPLAGDFHIESAILASLAGCFWAGLRACGHSRQKSDFYSALTVAGYLYVGGLPLAVNALAGGCFSVHGLAFWLIYPLPSVFFGYAVGRLARKWGLWYRRTATTVILLIIGVGVLLVEFFNYPQLYFFNHVWGGWAGPIYDEAITVSGAAFFFRSMTGLWALLLWHIPSAGSDRLAVWIVGISAVGLGVGYTQLAETGIISPPSYIQAVLGGSLETEHFQLYYDREYYSDYEIRMLAREHEFYLERISDKLKLNPADFSHKIESYLYAHPWQKKRLVGAKFTSFVPVWLARDQLHIAKQQITGSLKHELVHVAAKQFGNALLNASWSIGLVEGLAVAVDGGSSPTTTVDQMVAAEKPYPGPEALRQALSPWGFYSGRSGVNYMTGGSFVQYLLDRYPAEHIKEAYRTGDVGDAYPQDWQLLVGGWHRHLDSVAVDSTDRRNARQLFSIPSLLEQRCPHVVSAFASAWDNYRYYRAAGDTAEALVALDRALVESDSLPSIQAEWSYRHLEAGEPGAVRRVASLKDTTLDLQLLYADAFALIGNREQARAHVEQARTIYASGPDTLRKEALDTRTGNRQWQIYRRLTYGRELPDSATFDKALYRTKIRAVRASVEQEEWASMMGYAEQLLEHPLRDDFFDDYLALIHHLCFQREDEAALEWIRKLSRTGLRDRHRQRLNREIDWHYFLKNRENFEKP</sequence>
<dbReference type="STRING" id="1194090.SAMN05443144_10773"/>
<keyword evidence="1" id="KW-0472">Membrane</keyword>
<keyword evidence="1" id="KW-1133">Transmembrane helix</keyword>
<gene>
    <name evidence="2" type="ORF">SAMN05443144_10773</name>
</gene>
<feature type="transmembrane region" description="Helical" evidence="1">
    <location>
        <begin position="162"/>
        <end position="182"/>
    </location>
</feature>
<feature type="transmembrane region" description="Helical" evidence="1">
    <location>
        <begin position="60"/>
        <end position="80"/>
    </location>
</feature>
<feature type="transmembrane region" description="Helical" evidence="1">
    <location>
        <begin position="31"/>
        <end position="48"/>
    </location>
</feature>
<feature type="transmembrane region" description="Helical" evidence="1">
    <location>
        <begin position="7"/>
        <end position="25"/>
    </location>
</feature>
<evidence type="ECO:0000313" key="3">
    <source>
        <dbReference type="Proteomes" id="UP000184041"/>
    </source>
</evidence>
<keyword evidence="1" id="KW-0812">Transmembrane</keyword>
<proteinExistence type="predicted"/>
<keyword evidence="3" id="KW-1185">Reference proteome</keyword>